<evidence type="ECO:0000256" key="2">
    <source>
        <dbReference type="ARBA" id="ARBA00022797"/>
    </source>
</evidence>
<dbReference type="PRINTS" id="PR00412">
    <property type="entry name" value="EPOXHYDRLASE"/>
</dbReference>
<accession>A0ABU1V7W9</accession>
<reference evidence="5 6" key="1">
    <citation type="submission" date="2023-07" db="EMBL/GenBank/DDBJ databases">
        <title>Sorghum-associated microbial communities from plants grown in Nebraska, USA.</title>
        <authorList>
            <person name="Schachtman D."/>
        </authorList>
    </citation>
    <scope>NUCLEOTIDE SEQUENCE [LARGE SCALE GENOMIC DNA]</scope>
    <source>
        <strain evidence="5 6">BE240</strain>
    </source>
</reference>
<dbReference type="PANTHER" id="PTHR21661:SF35">
    <property type="entry name" value="EPOXIDE HYDROLASE"/>
    <property type="match status" value="1"/>
</dbReference>
<dbReference type="PIRSF" id="PIRSF001112">
    <property type="entry name" value="Epoxide_hydrolase"/>
    <property type="match status" value="1"/>
</dbReference>
<dbReference type="RefSeq" id="WP_204732633.1">
    <property type="nucleotide sequence ID" value="NZ_JAVDWE010000002.1"/>
</dbReference>
<dbReference type="Pfam" id="PF06441">
    <property type="entry name" value="EHN"/>
    <property type="match status" value="1"/>
</dbReference>
<organism evidence="5 6">
    <name type="scientific">Hydrogenophaga laconesensis</name>
    <dbReference type="NCBI Taxonomy" id="1805971"/>
    <lineage>
        <taxon>Bacteria</taxon>
        <taxon>Pseudomonadati</taxon>
        <taxon>Pseudomonadota</taxon>
        <taxon>Betaproteobacteria</taxon>
        <taxon>Burkholderiales</taxon>
        <taxon>Comamonadaceae</taxon>
        <taxon>Hydrogenophaga</taxon>
    </lineage>
</organism>
<evidence type="ECO:0000259" key="4">
    <source>
        <dbReference type="Pfam" id="PF06441"/>
    </source>
</evidence>
<dbReference type="PANTHER" id="PTHR21661">
    <property type="entry name" value="EPOXIDE HYDROLASE 1-RELATED"/>
    <property type="match status" value="1"/>
</dbReference>
<dbReference type="EMBL" id="JAVDWE010000002">
    <property type="protein sequence ID" value="MDR7093510.1"/>
    <property type="molecule type" value="Genomic_DNA"/>
</dbReference>
<evidence type="ECO:0000256" key="3">
    <source>
        <dbReference type="ARBA" id="ARBA00022801"/>
    </source>
</evidence>
<keyword evidence="3" id="KW-0378">Hydrolase</keyword>
<dbReference type="SUPFAM" id="SSF53474">
    <property type="entry name" value="alpha/beta-Hydrolases"/>
    <property type="match status" value="1"/>
</dbReference>
<feature type="domain" description="Epoxide hydrolase N-terminal" evidence="4">
    <location>
        <begin position="5"/>
        <end position="109"/>
    </location>
</feature>
<dbReference type="InterPro" id="IPR016292">
    <property type="entry name" value="Epoxide_hydrolase"/>
</dbReference>
<keyword evidence="6" id="KW-1185">Reference proteome</keyword>
<name>A0ABU1V7W9_9BURK</name>
<sequence>MTQPQTFRIEVPQATLGRIAQRLKDYEWPQLPQGEPWKMGTDEAGLRALVDHWLNGFDTAAQLQRLNDQPQFRAQAGGIGLHYVHHRRTGTQGLPVMLMHGWPSSYLEYLDVAQALAADRDVVVVSLPNTGFSDKSATLMGPRAMAHAVHALMTQVLGYKRYVAHGSDWGSILASWLGNDFPEQVAGIHMSMISPRFVAGAVQGPEEQQWLAGFRERFEDDGAYFRQQTSRPHTLAFLLGDSPVGLLSWQAEKFMAWSDPEQGSASEKIATRAWKDRLVLNTLLQLVSGTAASSTLIYRGLAVEGAPGFPNGGRVNVPVAIAAMRDPAFPAPPRSLVERVYRVERWTGYAHGGHFPGYEAPDLLNADLTAFAQGL</sequence>
<dbReference type="InterPro" id="IPR000639">
    <property type="entry name" value="Epox_hydrolase-like"/>
</dbReference>
<proteinExistence type="inferred from homology"/>
<dbReference type="InterPro" id="IPR029058">
    <property type="entry name" value="AB_hydrolase_fold"/>
</dbReference>
<dbReference type="InterPro" id="IPR010497">
    <property type="entry name" value="Epoxide_hydro_N"/>
</dbReference>
<evidence type="ECO:0000313" key="5">
    <source>
        <dbReference type="EMBL" id="MDR7093510.1"/>
    </source>
</evidence>
<protein>
    <submittedName>
        <fullName evidence="5">Pimeloyl-ACP methyl ester carboxylesterase</fullName>
    </submittedName>
</protein>
<comment type="similarity">
    <text evidence="1">Belongs to the peptidase S33 family.</text>
</comment>
<dbReference type="Proteomes" id="UP001265550">
    <property type="component" value="Unassembled WGS sequence"/>
</dbReference>
<comment type="caution">
    <text evidence="5">The sequence shown here is derived from an EMBL/GenBank/DDBJ whole genome shotgun (WGS) entry which is preliminary data.</text>
</comment>
<evidence type="ECO:0000256" key="1">
    <source>
        <dbReference type="ARBA" id="ARBA00010088"/>
    </source>
</evidence>
<keyword evidence="2" id="KW-0058">Aromatic hydrocarbons catabolism</keyword>
<dbReference type="Gene3D" id="3.40.50.1820">
    <property type="entry name" value="alpha/beta hydrolase"/>
    <property type="match status" value="1"/>
</dbReference>
<evidence type="ECO:0000313" key="6">
    <source>
        <dbReference type="Proteomes" id="UP001265550"/>
    </source>
</evidence>
<gene>
    <name evidence="5" type="ORF">J2X09_001242</name>
</gene>